<organism evidence="1 2">
    <name type="scientific">Merluccius polli</name>
    <name type="common">Benguela hake</name>
    <name type="synonym">Merluccius cadenati</name>
    <dbReference type="NCBI Taxonomy" id="89951"/>
    <lineage>
        <taxon>Eukaryota</taxon>
        <taxon>Metazoa</taxon>
        <taxon>Chordata</taxon>
        <taxon>Craniata</taxon>
        <taxon>Vertebrata</taxon>
        <taxon>Euteleostomi</taxon>
        <taxon>Actinopterygii</taxon>
        <taxon>Neopterygii</taxon>
        <taxon>Teleostei</taxon>
        <taxon>Neoteleostei</taxon>
        <taxon>Acanthomorphata</taxon>
        <taxon>Zeiogadaria</taxon>
        <taxon>Gadariae</taxon>
        <taxon>Gadiformes</taxon>
        <taxon>Gadoidei</taxon>
        <taxon>Merlucciidae</taxon>
        <taxon>Merluccius</taxon>
    </lineage>
</organism>
<proteinExistence type="predicted"/>
<keyword evidence="2" id="KW-1185">Reference proteome</keyword>
<gene>
    <name evidence="1" type="ORF">N1851_027880</name>
</gene>
<dbReference type="AlphaFoldDB" id="A0AA47NRZ7"/>
<protein>
    <submittedName>
        <fullName evidence="1">Uncharacterized protein</fullName>
    </submittedName>
</protein>
<name>A0AA47NRZ7_MERPO</name>
<evidence type="ECO:0000313" key="2">
    <source>
        <dbReference type="Proteomes" id="UP001174136"/>
    </source>
</evidence>
<sequence length="148" mass="16564">MKYKNIVQTDFYSANRKKADARKTGGGPAPPPLTVAEELALSHNTGRPVAEGIPGGSSSSECTPQDTNCDGAVCLVEEPPQATTDIVTLPVKEIYKIHLLQKIKKYDQERLLLDRQIRKTDLEIEILEHKLEVSAWSQVNYVNYWNIN</sequence>
<evidence type="ECO:0000313" key="1">
    <source>
        <dbReference type="EMBL" id="KAK0136221.1"/>
    </source>
</evidence>
<dbReference type="EMBL" id="JAOPHQ010005197">
    <property type="protein sequence ID" value="KAK0136221.1"/>
    <property type="molecule type" value="Genomic_DNA"/>
</dbReference>
<comment type="caution">
    <text evidence="1">The sequence shown here is derived from an EMBL/GenBank/DDBJ whole genome shotgun (WGS) entry which is preliminary data.</text>
</comment>
<accession>A0AA47NRZ7</accession>
<dbReference type="Proteomes" id="UP001174136">
    <property type="component" value="Unassembled WGS sequence"/>
</dbReference>
<reference evidence="1" key="1">
    <citation type="journal article" date="2023" name="Front. Mar. Sci.">
        <title>A new Merluccius polli reference genome to investigate the effects of global change in West African waters.</title>
        <authorList>
            <person name="Mateo J.L."/>
            <person name="Blanco-Fernandez C."/>
            <person name="Garcia-Vazquez E."/>
            <person name="Machado-Schiaffino G."/>
        </authorList>
    </citation>
    <scope>NUCLEOTIDE SEQUENCE</scope>
    <source>
        <strain evidence="1">C29</strain>
        <tissue evidence="1">Fin</tissue>
    </source>
</reference>